<evidence type="ECO:0000313" key="2">
    <source>
        <dbReference type="Proteomes" id="UP000018208"/>
    </source>
</evidence>
<keyword evidence="2" id="KW-1185">Reference proteome</keyword>
<dbReference type="Proteomes" id="UP000018208">
    <property type="component" value="Unassembled WGS sequence"/>
</dbReference>
<evidence type="ECO:0000313" key="1">
    <source>
        <dbReference type="EMBL" id="KAH0574480.1"/>
    </source>
</evidence>
<gene>
    <name evidence="1" type="ORF">SS50377_24438</name>
</gene>
<proteinExistence type="predicted"/>
<dbReference type="RefSeq" id="XP_067765253.1">
    <property type="nucleotide sequence ID" value="XM_067908279.1"/>
</dbReference>
<sequence>MIKMRFKPQPKKILSPLKQPTRTPIQLAVVSKQAINRHITAKTQQVDTVFIEDIYRHIGDDPTEQLLDITKFTTDQVNPIQRNAMFRMPGKRQRDATSHFGKFKINTQCLCQKYQYNRIKDHLLRLIDKEFSILEEKFAYKMQKSLAKQLDISLFLNDVNEAKSFLKLEDKELMENMIQEIVTTCERSWEGDVKRAFLNSYSLQEQINVFLAKFEIQSKSIYELHENAEFFCDDYLILLQKTRLSLLSPIFVDNFTVMVDQAQKLVYQLEEKYTRINKNIQGRFLQHQKLEKQIEELGNWNI</sequence>
<accession>A0A9P8LUA1</accession>
<reference evidence="1 2" key="1">
    <citation type="journal article" date="2014" name="PLoS Genet.">
        <title>The Genome of Spironucleus salmonicida Highlights a Fish Pathogen Adapted to Fluctuating Environments.</title>
        <authorList>
            <person name="Xu F."/>
            <person name="Jerlstrom-Hultqvist J."/>
            <person name="Einarsson E."/>
            <person name="Astvaldsson A."/>
            <person name="Svard S.G."/>
            <person name="Andersson J.O."/>
        </authorList>
    </citation>
    <scope>NUCLEOTIDE SEQUENCE [LARGE SCALE GENOMIC DNA]</scope>
    <source>
        <strain evidence="1 2">ATCC 50377</strain>
    </source>
</reference>
<comment type="caution">
    <text evidence="1">The sequence shown here is derived from an EMBL/GenBank/DDBJ whole genome shotgun (WGS) entry which is preliminary data.</text>
</comment>
<dbReference type="AlphaFoldDB" id="A0A9P8LUA1"/>
<dbReference type="KEGG" id="ssao:94298461"/>
<organism evidence="1 2">
    <name type="scientific">Spironucleus salmonicida</name>
    <dbReference type="NCBI Taxonomy" id="348837"/>
    <lineage>
        <taxon>Eukaryota</taxon>
        <taxon>Metamonada</taxon>
        <taxon>Diplomonadida</taxon>
        <taxon>Hexamitidae</taxon>
        <taxon>Hexamitinae</taxon>
        <taxon>Spironucleus</taxon>
    </lineage>
</organism>
<name>A0A9P8LUA1_9EUKA</name>
<protein>
    <submittedName>
        <fullName evidence="1">Uncharacterized protein</fullName>
    </submittedName>
</protein>
<dbReference type="GeneID" id="94298461"/>
<dbReference type="EMBL" id="AUWU02000004">
    <property type="protein sequence ID" value="KAH0574480.1"/>
    <property type="molecule type" value="Genomic_DNA"/>
</dbReference>